<evidence type="ECO:0000313" key="3">
    <source>
        <dbReference type="Proteomes" id="UP001602245"/>
    </source>
</evidence>
<evidence type="ECO:0000313" key="2">
    <source>
        <dbReference type="EMBL" id="MFF5296588.1"/>
    </source>
</evidence>
<organism evidence="2 3">
    <name type="scientific">Paractinoplanes globisporus</name>
    <dbReference type="NCBI Taxonomy" id="113565"/>
    <lineage>
        <taxon>Bacteria</taxon>
        <taxon>Bacillati</taxon>
        <taxon>Actinomycetota</taxon>
        <taxon>Actinomycetes</taxon>
        <taxon>Micromonosporales</taxon>
        <taxon>Micromonosporaceae</taxon>
        <taxon>Paractinoplanes</taxon>
    </lineage>
</organism>
<reference evidence="2 3" key="1">
    <citation type="submission" date="2024-10" db="EMBL/GenBank/DDBJ databases">
        <title>The Natural Products Discovery Center: Release of the First 8490 Sequenced Strains for Exploring Actinobacteria Biosynthetic Diversity.</title>
        <authorList>
            <person name="Kalkreuter E."/>
            <person name="Kautsar S.A."/>
            <person name="Yang D."/>
            <person name="Bader C.D."/>
            <person name="Teijaro C.N."/>
            <person name="Fluegel L."/>
            <person name="Davis C.M."/>
            <person name="Simpson J.R."/>
            <person name="Lauterbach L."/>
            <person name="Steele A.D."/>
            <person name="Gui C."/>
            <person name="Meng S."/>
            <person name="Li G."/>
            <person name="Viehrig K."/>
            <person name="Ye F."/>
            <person name="Su P."/>
            <person name="Kiefer A.F."/>
            <person name="Nichols A."/>
            <person name="Cepeda A.J."/>
            <person name="Yan W."/>
            <person name="Fan B."/>
            <person name="Jiang Y."/>
            <person name="Adhikari A."/>
            <person name="Zheng C.-J."/>
            <person name="Schuster L."/>
            <person name="Cowan T.M."/>
            <person name="Smanski M.J."/>
            <person name="Chevrette M.G."/>
            <person name="De Carvalho L.P.S."/>
            <person name="Shen B."/>
        </authorList>
    </citation>
    <scope>NUCLEOTIDE SEQUENCE [LARGE SCALE GENOMIC DNA]</scope>
    <source>
        <strain evidence="2 3">NPDC000087</strain>
    </source>
</reference>
<proteinExistence type="predicted"/>
<dbReference type="RefSeq" id="WP_020514413.1">
    <property type="nucleotide sequence ID" value="NZ_JBIAZU010000008.1"/>
</dbReference>
<sequence length="60" mass="6637">MDDEFGAYESGRADGLAGTRDAARAGHPTLGRDYRIGFIDGRLEVYRLHASLRRIVENGD</sequence>
<feature type="region of interest" description="Disordered" evidence="1">
    <location>
        <begin position="1"/>
        <end position="22"/>
    </location>
</feature>
<accession>A0ABW6WUD5</accession>
<dbReference type="Proteomes" id="UP001602245">
    <property type="component" value="Unassembled WGS sequence"/>
</dbReference>
<keyword evidence="3" id="KW-1185">Reference proteome</keyword>
<evidence type="ECO:0000256" key="1">
    <source>
        <dbReference type="SAM" id="MobiDB-lite"/>
    </source>
</evidence>
<dbReference type="EMBL" id="JBIAZU010000008">
    <property type="protein sequence ID" value="MFF5296588.1"/>
    <property type="molecule type" value="Genomic_DNA"/>
</dbReference>
<name>A0ABW6WUD5_9ACTN</name>
<protein>
    <submittedName>
        <fullName evidence="2">Uncharacterized protein</fullName>
    </submittedName>
</protein>
<comment type="caution">
    <text evidence="2">The sequence shown here is derived from an EMBL/GenBank/DDBJ whole genome shotgun (WGS) entry which is preliminary data.</text>
</comment>
<gene>
    <name evidence="2" type="ORF">ACFY35_44735</name>
</gene>